<keyword evidence="10 19" id="KW-0812">Transmembrane</keyword>
<comment type="pathway">
    <text evidence="3 19">Cofactor biosynthesis; adenosylcobalamin biosynthesis; adenosylcobalamin from cob(II)yrinate a,c-diamide: step 7/7.</text>
</comment>
<dbReference type="EC" id="2.7.8.26" evidence="5 19"/>
<evidence type="ECO:0000256" key="3">
    <source>
        <dbReference type="ARBA" id="ARBA00004663"/>
    </source>
</evidence>
<keyword evidence="9 19" id="KW-0808">Transferase</keyword>
<keyword evidence="11 19" id="KW-0460">Magnesium</keyword>
<dbReference type="Proteomes" id="UP001623232">
    <property type="component" value="Chromosome"/>
</dbReference>
<comment type="catalytic activity">
    <reaction evidence="18 19">
        <text>alpha-ribazole 5'-phosphate + adenosylcob(III)inamide-GDP = adenosylcob(III)alamin 5'-phosphate + GMP + H(+)</text>
        <dbReference type="Rhea" id="RHEA:23560"/>
        <dbReference type="ChEBI" id="CHEBI:15378"/>
        <dbReference type="ChEBI" id="CHEBI:57918"/>
        <dbReference type="ChEBI" id="CHEBI:58115"/>
        <dbReference type="ChEBI" id="CHEBI:60487"/>
        <dbReference type="ChEBI" id="CHEBI:60493"/>
        <dbReference type="EC" id="2.7.8.26"/>
    </reaction>
</comment>
<accession>A0ABZ2XM80</accession>
<dbReference type="EMBL" id="CP123584">
    <property type="protein sequence ID" value="WZK87188.1"/>
    <property type="molecule type" value="Genomic_DNA"/>
</dbReference>
<feature type="transmembrane region" description="Helical" evidence="19">
    <location>
        <begin position="38"/>
        <end position="58"/>
    </location>
</feature>
<sequence>MRKNDTRHFSLRDIQLALVLLTRLPLPKMPPDAFLRQAHAVWAFPLVGICVAGCAAVAGGLTTAAGLPSTVTAGVFLCVQMLISGAMHEDGLADTADGFWGGFTRERRLEIMKDSHIGTYGVLALIVSVGLRWVTLAALLPISGFAPVLAVAALSRAAMPVMMIALPNARSTGLSQSVGRPPLRSVLVSGLIASGISLIILGLSVTLVLSAIGIALLLGLAGLAQVKIKGQTGDILGATQQVLELALLIGCLALISI</sequence>
<keyword evidence="13 19" id="KW-0472">Membrane</keyword>
<evidence type="ECO:0000256" key="8">
    <source>
        <dbReference type="ARBA" id="ARBA00022573"/>
    </source>
</evidence>
<comment type="cofactor">
    <cofactor evidence="1 19">
        <name>Mg(2+)</name>
        <dbReference type="ChEBI" id="CHEBI:18420"/>
    </cofactor>
</comment>
<protein>
    <recommendedName>
        <fullName evidence="6 19">Adenosylcobinamide-GDP ribazoletransferase</fullName>
        <ecNumber evidence="5 19">2.7.8.26</ecNumber>
    </recommendedName>
    <alternativeName>
        <fullName evidence="16 19">Cobalamin synthase</fullName>
    </alternativeName>
    <alternativeName>
        <fullName evidence="15 19">Cobalamin-5'-phosphate synthase</fullName>
    </alternativeName>
</protein>
<evidence type="ECO:0000256" key="10">
    <source>
        <dbReference type="ARBA" id="ARBA00022692"/>
    </source>
</evidence>
<comment type="catalytic activity">
    <reaction evidence="17 19">
        <text>alpha-ribazole + adenosylcob(III)inamide-GDP = adenosylcob(III)alamin + GMP + H(+)</text>
        <dbReference type="Rhea" id="RHEA:16049"/>
        <dbReference type="ChEBI" id="CHEBI:10329"/>
        <dbReference type="ChEBI" id="CHEBI:15378"/>
        <dbReference type="ChEBI" id="CHEBI:18408"/>
        <dbReference type="ChEBI" id="CHEBI:58115"/>
        <dbReference type="ChEBI" id="CHEBI:60487"/>
        <dbReference type="EC" id="2.7.8.26"/>
    </reaction>
</comment>
<dbReference type="PANTHER" id="PTHR34148">
    <property type="entry name" value="ADENOSYLCOBINAMIDE-GDP RIBAZOLETRANSFERASE"/>
    <property type="match status" value="1"/>
</dbReference>
<comment type="similarity">
    <text evidence="4 19">Belongs to the CobS family.</text>
</comment>
<organism evidence="20 21">
    <name type="scientific">Aliisedimentitalea scapharcae</name>
    <dbReference type="NCBI Taxonomy" id="1524259"/>
    <lineage>
        <taxon>Bacteria</taxon>
        <taxon>Pseudomonadati</taxon>
        <taxon>Pseudomonadota</taxon>
        <taxon>Alphaproteobacteria</taxon>
        <taxon>Rhodobacterales</taxon>
        <taxon>Roseobacteraceae</taxon>
        <taxon>Aliisedimentitalea</taxon>
    </lineage>
</organism>
<feature type="transmembrane region" description="Helical" evidence="19">
    <location>
        <begin position="117"/>
        <end position="139"/>
    </location>
</feature>
<comment type="function">
    <text evidence="14 19">Joins adenosylcobinamide-GDP and alpha-ribazole to generate adenosylcobalamin (Ado-cobalamin). Also synthesizes adenosylcobalamin 5'-phosphate from adenosylcobinamide-GDP and alpha-ribazole 5'-phosphate.</text>
</comment>
<dbReference type="Pfam" id="PF02654">
    <property type="entry name" value="CobS"/>
    <property type="match status" value="1"/>
</dbReference>
<evidence type="ECO:0000256" key="18">
    <source>
        <dbReference type="ARBA" id="ARBA00049504"/>
    </source>
</evidence>
<proteinExistence type="inferred from homology"/>
<evidence type="ECO:0000256" key="1">
    <source>
        <dbReference type="ARBA" id="ARBA00001946"/>
    </source>
</evidence>
<evidence type="ECO:0000256" key="17">
    <source>
        <dbReference type="ARBA" id="ARBA00048623"/>
    </source>
</evidence>
<feature type="transmembrane region" description="Helical" evidence="19">
    <location>
        <begin position="64"/>
        <end position="83"/>
    </location>
</feature>
<evidence type="ECO:0000256" key="6">
    <source>
        <dbReference type="ARBA" id="ARBA00015850"/>
    </source>
</evidence>
<evidence type="ECO:0000256" key="9">
    <source>
        <dbReference type="ARBA" id="ARBA00022679"/>
    </source>
</evidence>
<evidence type="ECO:0000256" key="19">
    <source>
        <dbReference type="HAMAP-Rule" id="MF_00719"/>
    </source>
</evidence>
<dbReference type="RefSeq" id="WP_406644426.1">
    <property type="nucleotide sequence ID" value="NZ_CP123584.1"/>
</dbReference>
<keyword evidence="8 19" id="KW-0169">Cobalamin biosynthesis</keyword>
<comment type="subcellular location">
    <subcellularLocation>
        <location evidence="2 19">Cell membrane</location>
        <topology evidence="2 19">Multi-pass membrane protein</topology>
    </subcellularLocation>
</comment>
<evidence type="ECO:0000256" key="4">
    <source>
        <dbReference type="ARBA" id="ARBA00010561"/>
    </source>
</evidence>
<evidence type="ECO:0000313" key="21">
    <source>
        <dbReference type="Proteomes" id="UP001623232"/>
    </source>
</evidence>
<evidence type="ECO:0000256" key="12">
    <source>
        <dbReference type="ARBA" id="ARBA00022989"/>
    </source>
</evidence>
<dbReference type="HAMAP" id="MF_00719">
    <property type="entry name" value="CobS"/>
    <property type="match status" value="1"/>
</dbReference>
<keyword evidence="12 19" id="KW-1133">Transmembrane helix</keyword>
<keyword evidence="7 19" id="KW-1003">Cell membrane</keyword>
<feature type="transmembrane region" description="Helical" evidence="19">
    <location>
        <begin position="186"/>
        <end position="218"/>
    </location>
</feature>
<name>A0ABZ2XM80_9RHOB</name>
<reference evidence="20 21" key="1">
    <citation type="submission" date="2023-04" db="EMBL/GenBank/DDBJ databases">
        <title>Complete genome sequence of Alisedimentitalea scapharcae.</title>
        <authorList>
            <person name="Rong J.-C."/>
            <person name="Yi M.-L."/>
            <person name="Zhao Q."/>
        </authorList>
    </citation>
    <scope>NUCLEOTIDE SEQUENCE [LARGE SCALE GENOMIC DNA]</scope>
    <source>
        <strain evidence="20 21">KCTC 42119</strain>
    </source>
</reference>
<evidence type="ECO:0000256" key="13">
    <source>
        <dbReference type="ARBA" id="ARBA00023136"/>
    </source>
</evidence>
<keyword evidence="21" id="KW-1185">Reference proteome</keyword>
<dbReference type="InterPro" id="IPR003805">
    <property type="entry name" value="CobS"/>
</dbReference>
<gene>
    <name evidence="19" type="primary">cobS</name>
    <name evidence="20" type="ORF">QEZ52_11150</name>
</gene>
<evidence type="ECO:0000256" key="7">
    <source>
        <dbReference type="ARBA" id="ARBA00022475"/>
    </source>
</evidence>
<evidence type="ECO:0000256" key="5">
    <source>
        <dbReference type="ARBA" id="ARBA00013200"/>
    </source>
</evidence>
<dbReference type="PANTHER" id="PTHR34148:SF1">
    <property type="entry name" value="ADENOSYLCOBINAMIDE-GDP RIBAZOLETRANSFERASE"/>
    <property type="match status" value="1"/>
</dbReference>
<evidence type="ECO:0000256" key="15">
    <source>
        <dbReference type="ARBA" id="ARBA00032605"/>
    </source>
</evidence>
<evidence type="ECO:0000256" key="11">
    <source>
        <dbReference type="ARBA" id="ARBA00022842"/>
    </source>
</evidence>
<evidence type="ECO:0000256" key="2">
    <source>
        <dbReference type="ARBA" id="ARBA00004651"/>
    </source>
</evidence>
<evidence type="ECO:0000313" key="20">
    <source>
        <dbReference type="EMBL" id="WZK87188.1"/>
    </source>
</evidence>
<evidence type="ECO:0000256" key="14">
    <source>
        <dbReference type="ARBA" id="ARBA00025228"/>
    </source>
</evidence>
<evidence type="ECO:0000256" key="16">
    <source>
        <dbReference type="ARBA" id="ARBA00032853"/>
    </source>
</evidence>
<dbReference type="GO" id="GO:0051073">
    <property type="term" value="F:adenosylcobinamide-GDP ribazoletransferase activity"/>
    <property type="evidence" value="ECO:0007669"/>
    <property type="project" value="UniProtKB-EC"/>
</dbReference>